<sequence>MKSFLISSCLVSAILAAPFIARDSSAIIQLKTGDGDASVQVTVPLDTVFSTANDGQAQVGVNAFVVKPTGATCHAFSDNAALKPLGSDFTDTVDGVFTSTNGAGEVGSANQGVPIGAFFCSLSKAAVDAQVAKGSTSTSSPPPSSSATVRIENIFDHFDTAVQEEIPINTVFKTANSQLGNVSDQLSIVSATGVDVKVVTCQAFKDTEGKQPIGQPFTVNNMAVLSSTGVDVTINAIKCVSH</sequence>
<evidence type="ECO:0000313" key="3">
    <source>
        <dbReference type="Proteomes" id="UP000243515"/>
    </source>
</evidence>
<keyword evidence="1" id="KW-0732">Signal</keyword>
<organism evidence="2 3">
    <name type="scientific">Elaphomyces granulatus</name>
    <dbReference type="NCBI Taxonomy" id="519963"/>
    <lineage>
        <taxon>Eukaryota</taxon>
        <taxon>Fungi</taxon>
        <taxon>Dikarya</taxon>
        <taxon>Ascomycota</taxon>
        <taxon>Pezizomycotina</taxon>
        <taxon>Eurotiomycetes</taxon>
        <taxon>Eurotiomycetidae</taxon>
        <taxon>Eurotiales</taxon>
        <taxon>Elaphomycetaceae</taxon>
        <taxon>Elaphomyces</taxon>
    </lineage>
</organism>
<dbReference type="Proteomes" id="UP000243515">
    <property type="component" value="Unassembled WGS sequence"/>
</dbReference>
<reference evidence="2 3" key="1">
    <citation type="journal article" date="2015" name="Environ. Microbiol.">
        <title>Metagenome sequence of Elaphomyces granulatus from sporocarp tissue reveals Ascomycota ectomycorrhizal fingerprints of genome expansion and a Proteobacteria-rich microbiome.</title>
        <authorList>
            <person name="Quandt C.A."/>
            <person name="Kohler A."/>
            <person name="Hesse C.N."/>
            <person name="Sharpton T.J."/>
            <person name="Martin F."/>
            <person name="Spatafora J.W."/>
        </authorList>
    </citation>
    <scope>NUCLEOTIDE SEQUENCE [LARGE SCALE GENOMIC DNA]</scope>
    <source>
        <strain evidence="2 3">OSC145934</strain>
    </source>
</reference>
<accession>A0A232M7F8</accession>
<name>A0A232M7F8_9EURO</name>
<feature type="signal peptide" evidence="1">
    <location>
        <begin position="1"/>
        <end position="16"/>
    </location>
</feature>
<gene>
    <name evidence="2" type="ORF">Egran_00015</name>
</gene>
<dbReference type="EMBL" id="NPHW01000191">
    <property type="protein sequence ID" value="OXV12224.1"/>
    <property type="molecule type" value="Genomic_DNA"/>
</dbReference>
<evidence type="ECO:0000256" key="1">
    <source>
        <dbReference type="SAM" id="SignalP"/>
    </source>
</evidence>
<dbReference type="OrthoDB" id="4188529at2759"/>
<keyword evidence="3" id="KW-1185">Reference proteome</keyword>
<dbReference type="AlphaFoldDB" id="A0A232M7F8"/>
<evidence type="ECO:0008006" key="4">
    <source>
        <dbReference type="Google" id="ProtNLM"/>
    </source>
</evidence>
<comment type="caution">
    <text evidence="2">The sequence shown here is derived from an EMBL/GenBank/DDBJ whole genome shotgun (WGS) entry which is preliminary data.</text>
</comment>
<protein>
    <recommendedName>
        <fullName evidence="4">Ubiquitin 3 binding protein But2 C-terminal domain-containing protein</fullName>
    </recommendedName>
</protein>
<proteinExistence type="predicted"/>
<evidence type="ECO:0000313" key="2">
    <source>
        <dbReference type="EMBL" id="OXV12224.1"/>
    </source>
</evidence>
<feature type="chain" id="PRO_5012489170" description="Ubiquitin 3 binding protein But2 C-terminal domain-containing protein" evidence="1">
    <location>
        <begin position="17"/>
        <end position="242"/>
    </location>
</feature>